<dbReference type="RefSeq" id="XP_019642613.1">
    <property type="nucleotide sequence ID" value="XM_019787054.1"/>
</dbReference>
<proteinExistence type="inferred from homology"/>
<keyword evidence="7" id="KW-0862">Zinc</keyword>
<evidence type="ECO:0000256" key="5">
    <source>
        <dbReference type="ARBA" id="ARBA00022737"/>
    </source>
</evidence>
<gene>
    <name evidence="13" type="primary">LOC109483914</name>
</gene>
<dbReference type="Pfam" id="PF00643">
    <property type="entry name" value="zf-B_box"/>
    <property type="match status" value="2"/>
</dbReference>
<feature type="repeat" description="NHL" evidence="9">
    <location>
        <begin position="527"/>
        <end position="568"/>
    </location>
</feature>
<evidence type="ECO:0000256" key="1">
    <source>
        <dbReference type="ARBA" id="ARBA00000900"/>
    </source>
</evidence>
<evidence type="ECO:0000259" key="11">
    <source>
        <dbReference type="PROSITE" id="PS50119"/>
    </source>
</evidence>
<protein>
    <recommendedName>
        <fullName evidence="3">RING-type E3 ubiquitin transferase</fullName>
        <ecNumber evidence="3">2.3.2.27</ecNumber>
    </recommendedName>
</protein>
<dbReference type="PROSITE" id="PS50089">
    <property type="entry name" value="ZF_RING_2"/>
    <property type="match status" value="1"/>
</dbReference>
<feature type="domain" description="RING-type" evidence="10">
    <location>
        <begin position="16"/>
        <end position="56"/>
    </location>
</feature>
<name>A0A6P5A037_BRABE</name>
<dbReference type="Proteomes" id="UP000515135">
    <property type="component" value="Unplaced"/>
</dbReference>
<evidence type="ECO:0000256" key="8">
    <source>
        <dbReference type="PROSITE-ProRule" id="PRU00024"/>
    </source>
</evidence>
<evidence type="ECO:0000256" key="6">
    <source>
        <dbReference type="ARBA" id="ARBA00022771"/>
    </source>
</evidence>
<dbReference type="SUPFAM" id="SSF57850">
    <property type="entry name" value="RING/U-box"/>
    <property type="match status" value="1"/>
</dbReference>
<dbReference type="SUPFAM" id="SSF101898">
    <property type="entry name" value="NHL repeat"/>
    <property type="match status" value="1"/>
</dbReference>
<sequence>MASSAFSEITEEFLVCQICLQDFKQPKVLPCLHTFCQPCLERLLARVGKLSCPTCRQDVPLPQNGVQGLKSNFLVGKLHDILQKQPKGKGETSEPREEEGVPCTACDRGNPAEFYCMECTDYLCQMCNDTHRGLKLTRSHIAVTIQDLQSGRLAAELWARETATCEDHNELNKFYCDTCHRVICLHCVVTAHKDHQYVEIEKAAERERAKFKDKLPTLQTTAGLREKWIDELQSVKDNWPLQVQRTEEQLEKQAESIMEAVQKVKNDKIRQLRAMNAAREKQMDAAMEAAKIDLASARSCIQFTDNVLEYGSPADVMSVAGELTARMEQTADKKITERAELTKGFMNLTFDPPSVALKQEVSKLLGGIKQTAVSLPITLSPVRTNVAIGTYSGTPKLLKTVREEGREFDFPTSLAFTAGGDIAMTDHASKRLKCFDKDGSFKKKVDLWFQPECVAALINDDLLVTGDGHRIHVLDKQGRESRVIQVTGAVEKDTITRGIAIDASGRIIVTIGHQVFVLSPSGDVILKFGDKGQGQQQLSSYLHVTVNSSNQIIISDWENHNLKMFDPTGHHLFTRGSRGSGPGQLKYPCCAITDSEDNIIVADYGNNRVSLFSRNGRFIRHVLTQEEHGLNHPQGLTLTHDGHLAVCNLTSVNIFEMSQKSK</sequence>
<evidence type="ECO:0000313" key="13">
    <source>
        <dbReference type="RefSeq" id="XP_019642613.1"/>
    </source>
</evidence>
<evidence type="ECO:0000256" key="4">
    <source>
        <dbReference type="ARBA" id="ARBA00022723"/>
    </source>
</evidence>
<dbReference type="FunFam" id="3.30.40.10:FF:000362">
    <property type="entry name" value="E3 ubiquitin-protein ligase TRIM56"/>
    <property type="match status" value="1"/>
</dbReference>
<feature type="repeat" description="NHL" evidence="9">
    <location>
        <begin position="404"/>
        <end position="438"/>
    </location>
</feature>
<dbReference type="InterPro" id="IPR011042">
    <property type="entry name" value="6-blade_b-propeller_TolB-like"/>
</dbReference>
<dbReference type="Gene3D" id="3.30.160.60">
    <property type="entry name" value="Classic Zinc Finger"/>
    <property type="match status" value="1"/>
</dbReference>
<dbReference type="InterPro" id="IPR001258">
    <property type="entry name" value="NHL_repeat"/>
</dbReference>
<evidence type="ECO:0000259" key="10">
    <source>
        <dbReference type="PROSITE" id="PS50089"/>
    </source>
</evidence>
<dbReference type="Pfam" id="PF00097">
    <property type="entry name" value="zf-C3HC4"/>
    <property type="match status" value="1"/>
</dbReference>
<dbReference type="GO" id="GO:0061630">
    <property type="term" value="F:ubiquitin protein ligase activity"/>
    <property type="evidence" value="ECO:0007669"/>
    <property type="project" value="UniProtKB-EC"/>
</dbReference>
<comment type="catalytic activity">
    <reaction evidence="1">
        <text>S-ubiquitinyl-[E2 ubiquitin-conjugating enzyme]-L-cysteine + [acceptor protein]-L-lysine = [E2 ubiquitin-conjugating enzyme]-L-cysteine + N(6)-ubiquitinyl-[acceptor protein]-L-lysine.</text>
        <dbReference type="EC" id="2.3.2.27"/>
    </reaction>
</comment>
<keyword evidence="4" id="KW-0479">Metal-binding</keyword>
<dbReference type="InterPro" id="IPR018957">
    <property type="entry name" value="Znf_C3HC4_RING-type"/>
</dbReference>
<dbReference type="InterPro" id="IPR017907">
    <property type="entry name" value="Znf_RING_CS"/>
</dbReference>
<reference evidence="13" key="1">
    <citation type="submission" date="2025-08" db="UniProtKB">
        <authorList>
            <consortium name="RefSeq"/>
        </authorList>
    </citation>
    <scope>IDENTIFICATION</scope>
    <source>
        <tissue evidence="13">Gonad</tissue>
    </source>
</reference>
<dbReference type="InterPro" id="IPR000315">
    <property type="entry name" value="Znf_B-box"/>
</dbReference>
<dbReference type="InterPro" id="IPR047153">
    <property type="entry name" value="TRIM45/56/19-like"/>
</dbReference>
<evidence type="ECO:0000256" key="2">
    <source>
        <dbReference type="ARBA" id="ARBA00008518"/>
    </source>
</evidence>
<keyword evidence="12" id="KW-1185">Reference proteome</keyword>
<dbReference type="PROSITE" id="PS50119">
    <property type="entry name" value="ZF_BBOX"/>
    <property type="match status" value="2"/>
</dbReference>
<dbReference type="SMART" id="SM00184">
    <property type="entry name" value="RING"/>
    <property type="match status" value="1"/>
</dbReference>
<evidence type="ECO:0000256" key="3">
    <source>
        <dbReference type="ARBA" id="ARBA00012483"/>
    </source>
</evidence>
<dbReference type="Gene3D" id="2.120.10.30">
    <property type="entry name" value="TolB, C-terminal domain"/>
    <property type="match status" value="2"/>
</dbReference>
<dbReference type="EC" id="2.3.2.27" evidence="3"/>
<dbReference type="PANTHER" id="PTHR25462:SF229">
    <property type="entry name" value="TRANSCRIPTION INTERMEDIARY FACTOR 1-BETA"/>
    <property type="match status" value="1"/>
</dbReference>
<dbReference type="SMART" id="SM00336">
    <property type="entry name" value="BBOX"/>
    <property type="match status" value="2"/>
</dbReference>
<evidence type="ECO:0000256" key="9">
    <source>
        <dbReference type="PROSITE-ProRule" id="PRU00504"/>
    </source>
</evidence>
<dbReference type="GO" id="GO:0006513">
    <property type="term" value="P:protein monoubiquitination"/>
    <property type="evidence" value="ECO:0007669"/>
    <property type="project" value="TreeGrafter"/>
</dbReference>
<comment type="similarity">
    <text evidence="2">Belongs to the TRIM/RBCC family.</text>
</comment>
<feature type="domain" description="B box-type" evidence="11">
    <location>
        <begin position="160"/>
        <end position="200"/>
    </location>
</feature>
<dbReference type="PROSITE" id="PS51125">
    <property type="entry name" value="NHL"/>
    <property type="match status" value="3"/>
</dbReference>
<dbReference type="SUPFAM" id="SSF57845">
    <property type="entry name" value="B-box zinc-binding domain"/>
    <property type="match status" value="1"/>
</dbReference>
<evidence type="ECO:0000313" key="12">
    <source>
        <dbReference type="Proteomes" id="UP000515135"/>
    </source>
</evidence>
<dbReference type="KEGG" id="bbel:109483914"/>
<dbReference type="PANTHER" id="PTHR25462">
    <property type="entry name" value="BONUS, ISOFORM C-RELATED"/>
    <property type="match status" value="1"/>
</dbReference>
<dbReference type="InterPro" id="IPR013083">
    <property type="entry name" value="Znf_RING/FYVE/PHD"/>
</dbReference>
<dbReference type="Gene3D" id="3.30.40.10">
    <property type="entry name" value="Zinc/RING finger domain, C3HC4 (zinc finger)"/>
    <property type="match status" value="1"/>
</dbReference>
<evidence type="ECO:0000256" key="7">
    <source>
        <dbReference type="ARBA" id="ARBA00022833"/>
    </source>
</evidence>
<dbReference type="OrthoDB" id="6265224at2759"/>
<organism evidence="12 13">
    <name type="scientific">Branchiostoma belcheri</name>
    <name type="common">Amphioxus</name>
    <dbReference type="NCBI Taxonomy" id="7741"/>
    <lineage>
        <taxon>Eukaryota</taxon>
        <taxon>Metazoa</taxon>
        <taxon>Chordata</taxon>
        <taxon>Cephalochordata</taxon>
        <taxon>Leptocardii</taxon>
        <taxon>Amphioxiformes</taxon>
        <taxon>Branchiostomatidae</taxon>
        <taxon>Branchiostoma</taxon>
    </lineage>
</organism>
<feature type="repeat" description="NHL" evidence="9">
    <location>
        <begin position="576"/>
        <end position="615"/>
    </location>
</feature>
<accession>A0A6P5A037</accession>
<dbReference type="AlphaFoldDB" id="A0A6P5A037"/>
<dbReference type="GeneID" id="109483914"/>
<dbReference type="PROSITE" id="PS00518">
    <property type="entry name" value="ZF_RING_1"/>
    <property type="match status" value="1"/>
</dbReference>
<feature type="domain" description="B box-type" evidence="11">
    <location>
        <begin position="98"/>
        <end position="145"/>
    </location>
</feature>
<keyword evidence="6 8" id="KW-0863">Zinc-finger</keyword>
<dbReference type="GO" id="GO:0008270">
    <property type="term" value="F:zinc ion binding"/>
    <property type="evidence" value="ECO:0007669"/>
    <property type="project" value="UniProtKB-KW"/>
</dbReference>
<dbReference type="InterPro" id="IPR001841">
    <property type="entry name" value="Znf_RING"/>
</dbReference>
<keyword evidence="5" id="KW-0677">Repeat</keyword>